<protein>
    <recommendedName>
        <fullName evidence="3">Leucine-rich repeat-containing N-terminal plant-type domain-containing protein</fullName>
    </recommendedName>
</protein>
<dbReference type="Pfam" id="PF00560">
    <property type="entry name" value="LRR_1"/>
    <property type="match status" value="1"/>
</dbReference>
<gene>
    <name evidence="1" type="ORF">Ahy_B04g071257</name>
</gene>
<name>A0A444ZKC9_ARAHY</name>
<dbReference type="PANTHER" id="PTHR48007">
    <property type="entry name" value="LEUCINE-RICH REPEAT RECEPTOR-LIKE PROTEIN KINASE PXC1"/>
    <property type="match status" value="1"/>
</dbReference>
<keyword evidence="2" id="KW-1185">Reference proteome</keyword>
<evidence type="ECO:0008006" key="3">
    <source>
        <dbReference type="Google" id="ProtNLM"/>
    </source>
</evidence>
<dbReference type="InterPro" id="IPR032675">
    <property type="entry name" value="LRR_dom_sf"/>
</dbReference>
<dbReference type="STRING" id="3818.A0A444ZKC9"/>
<dbReference type="Gene3D" id="3.80.10.10">
    <property type="entry name" value="Ribonuclease Inhibitor"/>
    <property type="match status" value="1"/>
</dbReference>
<dbReference type="Proteomes" id="UP000289738">
    <property type="component" value="Chromosome B04"/>
</dbReference>
<dbReference type="PANTHER" id="PTHR48007:SF34">
    <property type="entry name" value="PROTEIN STRUBBELIG-RECEPTOR FAMILY 8 ISOFORM X1"/>
    <property type="match status" value="1"/>
</dbReference>
<proteinExistence type="predicted"/>
<evidence type="ECO:0000313" key="2">
    <source>
        <dbReference type="Proteomes" id="UP000289738"/>
    </source>
</evidence>
<dbReference type="InterPro" id="IPR001611">
    <property type="entry name" value="Leu-rich_rpt"/>
</dbReference>
<sequence length="181" mass="20508">MLNIVDLILISFENFPRHDAFVPKFEANLAQFCEKLVMDLDRRVRRGQERLAQELGWQASGDDPRGQYWKGITCSNNRVTEIKLSNLKLTGTLPYGLQPLTSLTNPDLSSNNLGGGIPYQLPPNMQCLNLAYNNFTGAIPYSISDMTSLTDLCVIIFLSIYHNNTLSTSSMSYWSNFFYCF</sequence>
<accession>A0A444ZKC9</accession>
<organism evidence="1 2">
    <name type="scientific">Arachis hypogaea</name>
    <name type="common">Peanut</name>
    <dbReference type="NCBI Taxonomy" id="3818"/>
    <lineage>
        <taxon>Eukaryota</taxon>
        <taxon>Viridiplantae</taxon>
        <taxon>Streptophyta</taxon>
        <taxon>Embryophyta</taxon>
        <taxon>Tracheophyta</taxon>
        <taxon>Spermatophyta</taxon>
        <taxon>Magnoliopsida</taxon>
        <taxon>eudicotyledons</taxon>
        <taxon>Gunneridae</taxon>
        <taxon>Pentapetalae</taxon>
        <taxon>rosids</taxon>
        <taxon>fabids</taxon>
        <taxon>Fabales</taxon>
        <taxon>Fabaceae</taxon>
        <taxon>Papilionoideae</taxon>
        <taxon>50 kb inversion clade</taxon>
        <taxon>dalbergioids sensu lato</taxon>
        <taxon>Dalbergieae</taxon>
        <taxon>Pterocarpus clade</taxon>
        <taxon>Arachis</taxon>
    </lineage>
</organism>
<dbReference type="AlphaFoldDB" id="A0A444ZKC9"/>
<evidence type="ECO:0000313" key="1">
    <source>
        <dbReference type="EMBL" id="RYR14621.1"/>
    </source>
</evidence>
<dbReference type="SUPFAM" id="SSF52058">
    <property type="entry name" value="L domain-like"/>
    <property type="match status" value="1"/>
</dbReference>
<reference evidence="1 2" key="1">
    <citation type="submission" date="2019-01" db="EMBL/GenBank/DDBJ databases">
        <title>Sequencing of cultivated peanut Arachis hypogaea provides insights into genome evolution and oil improvement.</title>
        <authorList>
            <person name="Chen X."/>
        </authorList>
    </citation>
    <scope>NUCLEOTIDE SEQUENCE [LARGE SCALE GENOMIC DNA]</scope>
    <source>
        <strain evidence="2">cv. Fuhuasheng</strain>
        <tissue evidence="1">Leaves</tissue>
    </source>
</reference>
<dbReference type="EMBL" id="SDMP01000014">
    <property type="protein sequence ID" value="RYR14621.1"/>
    <property type="molecule type" value="Genomic_DNA"/>
</dbReference>
<comment type="caution">
    <text evidence="1">The sequence shown here is derived from an EMBL/GenBank/DDBJ whole genome shotgun (WGS) entry which is preliminary data.</text>
</comment>
<dbReference type="InterPro" id="IPR046959">
    <property type="entry name" value="PRK1-6/SRF4-like"/>
</dbReference>